<dbReference type="GO" id="GO:0090524">
    <property type="term" value="F:cytochrome-b5 reductase activity, acting on NADH"/>
    <property type="evidence" value="ECO:0007669"/>
    <property type="project" value="UniProtKB-EC"/>
</dbReference>
<dbReference type="FunFam" id="2.40.30.10:FF:000069">
    <property type="entry name" value="NADH-cytochrome b5 reductase"/>
    <property type="match status" value="1"/>
</dbReference>
<comment type="similarity">
    <text evidence="3 15">Belongs to the flavoprotein pyridine nucleotide cytochrome reductase family.</text>
</comment>
<evidence type="ECO:0000256" key="1">
    <source>
        <dbReference type="ARBA" id="ARBA00001974"/>
    </source>
</evidence>
<name>A8QAC7_MALGO</name>
<dbReference type="FunFam" id="3.40.50.80:FF:000009">
    <property type="entry name" value="NADH-cytochrome b5 reductase"/>
    <property type="match status" value="1"/>
</dbReference>
<dbReference type="InterPro" id="IPR008333">
    <property type="entry name" value="Cbr1-like_FAD-bd_dom"/>
</dbReference>
<feature type="binding site" evidence="14">
    <location>
        <position position="155"/>
    </location>
    <ligand>
        <name>FAD</name>
        <dbReference type="ChEBI" id="CHEBI:57692"/>
    </ligand>
</feature>
<keyword evidence="8 16" id="KW-1133">Transmembrane helix</keyword>
<dbReference type="SUPFAM" id="SSF63380">
    <property type="entry name" value="Riboflavin synthase domain-like"/>
    <property type="match status" value="1"/>
</dbReference>
<dbReference type="KEGG" id="mgl:MGL_3686"/>
<dbReference type="InterPro" id="IPR001433">
    <property type="entry name" value="OxRdtase_FAD/NAD-bd"/>
</dbReference>
<dbReference type="InterPro" id="IPR017938">
    <property type="entry name" value="Riboflavin_synthase-like_b-brl"/>
</dbReference>
<evidence type="ECO:0000256" key="13">
    <source>
        <dbReference type="ARBA" id="ARBA00047682"/>
    </source>
</evidence>
<gene>
    <name evidence="18" type="ORF">MGL_3686</name>
</gene>
<evidence type="ECO:0000256" key="7">
    <source>
        <dbReference type="ARBA" id="ARBA00022827"/>
    </source>
</evidence>
<dbReference type="InterPro" id="IPR017927">
    <property type="entry name" value="FAD-bd_FR_type"/>
</dbReference>
<dbReference type="PANTHER" id="PTHR19370">
    <property type="entry name" value="NADH-CYTOCHROME B5 REDUCTASE"/>
    <property type="match status" value="1"/>
</dbReference>
<keyword evidence="7 14" id="KW-0274">FAD</keyword>
<dbReference type="VEuPathDB" id="FungiDB:MGL_3686"/>
<evidence type="ECO:0000313" key="19">
    <source>
        <dbReference type="Proteomes" id="UP000008837"/>
    </source>
</evidence>
<keyword evidence="11" id="KW-0496">Mitochondrion</keyword>
<comment type="catalytic activity">
    <reaction evidence="13 15">
        <text>2 Fe(III)-[cytochrome b5] + NADH = 2 Fe(II)-[cytochrome b5] + NAD(+) + H(+)</text>
        <dbReference type="Rhea" id="RHEA:46680"/>
        <dbReference type="Rhea" id="RHEA-COMP:10438"/>
        <dbReference type="Rhea" id="RHEA-COMP:10439"/>
        <dbReference type="ChEBI" id="CHEBI:15378"/>
        <dbReference type="ChEBI" id="CHEBI:29033"/>
        <dbReference type="ChEBI" id="CHEBI:29034"/>
        <dbReference type="ChEBI" id="CHEBI:57540"/>
        <dbReference type="ChEBI" id="CHEBI:57945"/>
        <dbReference type="EC" id="1.6.2.2"/>
    </reaction>
</comment>
<evidence type="ECO:0000256" key="4">
    <source>
        <dbReference type="ARBA" id="ARBA00022630"/>
    </source>
</evidence>
<keyword evidence="19" id="KW-1185">Reference proteome</keyword>
<dbReference type="STRING" id="425265.A8QAC7"/>
<evidence type="ECO:0000256" key="5">
    <source>
        <dbReference type="ARBA" id="ARBA00022692"/>
    </source>
</evidence>
<dbReference type="PRINTS" id="PR00371">
    <property type="entry name" value="FPNCR"/>
</dbReference>
<protein>
    <recommendedName>
        <fullName evidence="15">NADH-cytochrome b5 reductase</fullName>
        <ecNumber evidence="15">1.6.2.2</ecNumber>
    </recommendedName>
</protein>
<feature type="transmembrane region" description="Helical" evidence="16">
    <location>
        <begin position="28"/>
        <end position="46"/>
    </location>
</feature>
<dbReference type="OrthoDB" id="432685at2759"/>
<comment type="cofactor">
    <cofactor evidence="1 14 15">
        <name>FAD</name>
        <dbReference type="ChEBI" id="CHEBI:57692"/>
    </cofactor>
</comment>
<dbReference type="GeneID" id="5853525"/>
<evidence type="ECO:0000256" key="14">
    <source>
        <dbReference type="PIRSR" id="PIRSR601834-1"/>
    </source>
</evidence>
<evidence type="ECO:0000256" key="6">
    <source>
        <dbReference type="ARBA" id="ARBA00022787"/>
    </source>
</evidence>
<evidence type="ECO:0000313" key="18">
    <source>
        <dbReference type="EMBL" id="EDP42005.1"/>
    </source>
</evidence>
<dbReference type="PRINTS" id="PR00406">
    <property type="entry name" value="CYTB5RDTASE"/>
</dbReference>
<evidence type="ECO:0000256" key="16">
    <source>
        <dbReference type="SAM" id="Phobius"/>
    </source>
</evidence>
<keyword evidence="6" id="KW-1000">Mitochondrion outer membrane</keyword>
<dbReference type="Gene3D" id="3.40.50.80">
    <property type="entry name" value="Nucleotide-binding domain of ferredoxin-NADP reductase (FNR) module"/>
    <property type="match status" value="1"/>
</dbReference>
<dbReference type="EMBL" id="AAYY01000014">
    <property type="protein sequence ID" value="EDP42005.1"/>
    <property type="molecule type" value="Genomic_DNA"/>
</dbReference>
<comment type="subcellular location">
    <subcellularLocation>
        <location evidence="2">Mitochondrion outer membrane</location>
        <topology evidence="2">Single-pass membrane protein</topology>
    </subcellularLocation>
</comment>
<dbReference type="RefSeq" id="XP_001729219.1">
    <property type="nucleotide sequence ID" value="XM_001729167.1"/>
</dbReference>
<evidence type="ECO:0000256" key="10">
    <source>
        <dbReference type="ARBA" id="ARBA00023027"/>
    </source>
</evidence>
<dbReference type="OMA" id="KGPEMQK"/>
<dbReference type="PANTHER" id="PTHR19370:SF171">
    <property type="entry name" value="NADH-CYTOCHROME B5 REDUCTASE 2"/>
    <property type="match status" value="1"/>
</dbReference>
<evidence type="ECO:0000259" key="17">
    <source>
        <dbReference type="PROSITE" id="PS51384"/>
    </source>
</evidence>
<evidence type="ECO:0000256" key="9">
    <source>
        <dbReference type="ARBA" id="ARBA00023002"/>
    </source>
</evidence>
<dbReference type="InParanoid" id="A8QAC7"/>
<evidence type="ECO:0000256" key="8">
    <source>
        <dbReference type="ARBA" id="ARBA00022989"/>
    </source>
</evidence>
<dbReference type="SUPFAM" id="SSF52343">
    <property type="entry name" value="Ferredoxin reductase-like, C-terminal NADP-linked domain"/>
    <property type="match status" value="1"/>
</dbReference>
<dbReference type="AlphaFoldDB" id="A8QAC7"/>
<dbReference type="Proteomes" id="UP000008837">
    <property type="component" value="Unassembled WGS sequence"/>
</dbReference>
<keyword evidence="12 16" id="KW-0472">Membrane</keyword>
<dbReference type="Pfam" id="PF00970">
    <property type="entry name" value="FAD_binding_6"/>
    <property type="match status" value="1"/>
</dbReference>
<feature type="binding site" evidence="14">
    <location>
        <position position="129"/>
    </location>
    <ligand>
        <name>FAD</name>
        <dbReference type="ChEBI" id="CHEBI:57692"/>
    </ligand>
</feature>
<evidence type="ECO:0000256" key="12">
    <source>
        <dbReference type="ARBA" id="ARBA00023136"/>
    </source>
</evidence>
<keyword evidence="10 15" id="KW-0520">NAD</keyword>
<dbReference type="Gene3D" id="2.40.30.10">
    <property type="entry name" value="Translation factors"/>
    <property type="match status" value="1"/>
</dbReference>
<keyword evidence="9 15" id="KW-0560">Oxidoreductase</keyword>
<keyword evidence="4 14" id="KW-0285">Flavoprotein</keyword>
<evidence type="ECO:0000256" key="15">
    <source>
        <dbReference type="RuleBase" id="RU361226"/>
    </source>
</evidence>
<organism evidence="18 19">
    <name type="scientific">Malassezia globosa (strain ATCC MYA-4612 / CBS 7966)</name>
    <name type="common">Dandruff-associated fungus</name>
    <dbReference type="NCBI Taxonomy" id="425265"/>
    <lineage>
        <taxon>Eukaryota</taxon>
        <taxon>Fungi</taxon>
        <taxon>Dikarya</taxon>
        <taxon>Basidiomycota</taxon>
        <taxon>Ustilaginomycotina</taxon>
        <taxon>Malasseziomycetes</taxon>
        <taxon>Malasseziales</taxon>
        <taxon>Malasseziaceae</taxon>
        <taxon>Malassezia</taxon>
    </lineage>
</organism>
<dbReference type="InterPro" id="IPR001709">
    <property type="entry name" value="Flavoprot_Pyr_Nucl_cyt_Rdtase"/>
</dbReference>
<sequence length="324" mass="35548">MKSAARPAQYMRQFSSGKTNANAPSSNLGLYLSAGGVAGLGAWYAMGGFNGDIRSKIQQVNADSGDVALSGDEFRALKLKEVRPYNHDSSFYVFELPDNKRSGIFTASALVIRGAGEEPKDKDGKPVIRPYTPVNPPTDKGELVLLIKHYPQGQMTQYLKSLKAGDEMHFKGPIPKHPYKANQFEEIGMVAGGSGITPMWQLIQEISSNPADKTKVTLLYGNKTEADILLREKFDEISKDDRFKIVYFLDEASKNMKAEKGFITKEHIQKYLPGADKGEKAKIFVCGPPPMLKAVAGPKKGFQQGELSGALADLGFKSEQVFKF</sequence>
<evidence type="ECO:0000256" key="11">
    <source>
        <dbReference type="ARBA" id="ARBA00023128"/>
    </source>
</evidence>
<keyword evidence="5 16" id="KW-0812">Transmembrane</keyword>
<feature type="domain" description="FAD-binding FR-type" evidence="17">
    <location>
        <begin position="72"/>
        <end position="180"/>
    </location>
</feature>
<dbReference type="PROSITE" id="PS51384">
    <property type="entry name" value="FAD_FR"/>
    <property type="match status" value="1"/>
</dbReference>
<feature type="binding site" evidence="14">
    <location>
        <position position="130"/>
    </location>
    <ligand>
        <name>FAD</name>
        <dbReference type="ChEBI" id="CHEBI:57692"/>
    </ligand>
</feature>
<dbReference type="EC" id="1.6.2.2" evidence="15"/>
<dbReference type="GO" id="GO:0005741">
    <property type="term" value="C:mitochondrial outer membrane"/>
    <property type="evidence" value="ECO:0007669"/>
    <property type="project" value="UniProtKB-SubCell"/>
</dbReference>
<reference evidence="18 19" key="1">
    <citation type="journal article" date="2007" name="Proc. Natl. Acad. Sci. U.S.A.">
        <title>Dandruff-associated Malassezia genomes reveal convergent and divergent virulence traits shared with plant and human fungal pathogens.</title>
        <authorList>
            <person name="Xu J."/>
            <person name="Saunders C.W."/>
            <person name="Hu P."/>
            <person name="Grant R.A."/>
            <person name="Boekhout T."/>
            <person name="Kuramae E.E."/>
            <person name="Kronstad J.W."/>
            <person name="Deangelis Y.M."/>
            <person name="Reeder N.L."/>
            <person name="Johnstone K.R."/>
            <person name="Leland M."/>
            <person name="Fieno A.M."/>
            <person name="Begley W.M."/>
            <person name="Sun Y."/>
            <person name="Lacey M.P."/>
            <person name="Chaudhary T."/>
            <person name="Keough T."/>
            <person name="Chu L."/>
            <person name="Sears R."/>
            <person name="Yuan B."/>
            <person name="Dawson T.L.Jr."/>
        </authorList>
    </citation>
    <scope>NUCLEOTIDE SEQUENCE [LARGE SCALE GENOMIC DNA]</scope>
    <source>
        <strain evidence="19">ATCC MYA-4612 / CBS 7966</strain>
    </source>
</reference>
<dbReference type="InterPro" id="IPR001834">
    <property type="entry name" value="CBR-like"/>
</dbReference>
<evidence type="ECO:0000256" key="2">
    <source>
        <dbReference type="ARBA" id="ARBA00004572"/>
    </source>
</evidence>
<dbReference type="Pfam" id="PF00175">
    <property type="entry name" value="NAD_binding_1"/>
    <property type="match status" value="1"/>
</dbReference>
<proteinExistence type="inferred from homology"/>
<feature type="binding site" evidence="14">
    <location>
        <position position="197"/>
    </location>
    <ligand>
        <name>FAD</name>
        <dbReference type="ChEBI" id="CHEBI:57692"/>
    </ligand>
</feature>
<evidence type="ECO:0000256" key="3">
    <source>
        <dbReference type="ARBA" id="ARBA00006105"/>
    </source>
</evidence>
<feature type="binding site" evidence="14">
    <location>
        <position position="148"/>
    </location>
    <ligand>
        <name>FAD</name>
        <dbReference type="ChEBI" id="CHEBI:57692"/>
    </ligand>
</feature>
<feature type="binding site" evidence="14">
    <location>
        <position position="131"/>
    </location>
    <ligand>
        <name>FAD</name>
        <dbReference type="ChEBI" id="CHEBI:57692"/>
    </ligand>
</feature>
<feature type="binding site" evidence="14">
    <location>
        <position position="146"/>
    </location>
    <ligand>
        <name>FAD</name>
        <dbReference type="ChEBI" id="CHEBI:57692"/>
    </ligand>
</feature>
<accession>A8QAC7</accession>
<comment type="caution">
    <text evidence="18">The sequence shown here is derived from an EMBL/GenBank/DDBJ whole genome shotgun (WGS) entry which is preliminary data.</text>
</comment>
<dbReference type="CDD" id="cd06183">
    <property type="entry name" value="cyt_b5_reduct_like"/>
    <property type="match status" value="1"/>
</dbReference>
<dbReference type="InterPro" id="IPR039261">
    <property type="entry name" value="FNR_nucleotide-bd"/>
</dbReference>